<dbReference type="InterPro" id="IPR024973">
    <property type="entry name" value="ESPR"/>
</dbReference>
<dbReference type="Pfam" id="PF03160">
    <property type="entry name" value="Calx-beta"/>
    <property type="match status" value="1"/>
</dbReference>
<evidence type="ECO:0000256" key="6">
    <source>
        <dbReference type="ARBA" id="ARBA00022989"/>
    </source>
</evidence>
<dbReference type="Pfam" id="PF17963">
    <property type="entry name" value="Big_9"/>
    <property type="match status" value="7"/>
</dbReference>
<feature type="domain" description="Cadherin" evidence="9">
    <location>
        <begin position="4689"/>
        <end position="4810"/>
    </location>
</feature>
<dbReference type="Gene3D" id="2.60.40.60">
    <property type="entry name" value="Cadherins"/>
    <property type="match status" value="3"/>
</dbReference>
<feature type="domain" description="Cadherin" evidence="9">
    <location>
        <begin position="884"/>
        <end position="1003"/>
    </location>
</feature>
<keyword evidence="3" id="KW-0732">Signal</keyword>
<accession>A0ABU9YYR2</accession>
<dbReference type="SUPFAM" id="SSF49313">
    <property type="entry name" value="Cadherin-like"/>
    <property type="match status" value="2"/>
</dbReference>
<feature type="domain" description="Cadherin" evidence="9">
    <location>
        <begin position="4341"/>
        <end position="4462"/>
    </location>
</feature>
<dbReference type="InterPro" id="IPR003644">
    <property type="entry name" value="Calx_beta"/>
</dbReference>
<keyword evidence="7" id="KW-0325">Glycoprotein</keyword>
<keyword evidence="6" id="KW-1133">Transmembrane helix</keyword>
<keyword evidence="2" id="KW-0812">Transmembrane</keyword>
<evidence type="ECO:0000313" key="10">
    <source>
        <dbReference type="EMBL" id="MEN3068904.1"/>
    </source>
</evidence>
<evidence type="ECO:0000256" key="4">
    <source>
        <dbReference type="ARBA" id="ARBA00022737"/>
    </source>
</evidence>
<dbReference type="SUPFAM" id="SSF51126">
    <property type="entry name" value="Pectin lyase-like"/>
    <property type="match status" value="1"/>
</dbReference>
<evidence type="ECO:0000256" key="7">
    <source>
        <dbReference type="ARBA" id="ARBA00023180"/>
    </source>
</evidence>
<feature type="domain" description="Cadherin" evidence="9">
    <location>
        <begin position="4573"/>
        <end position="4694"/>
    </location>
</feature>
<dbReference type="EMBL" id="JBDIVE010000004">
    <property type="protein sequence ID" value="MEN3068904.1"/>
    <property type="molecule type" value="Genomic_DNA"/>
</dbReference>
<dbReference type="NCBIfam" id="NF012211">
    <property type="entry name" value="tand_rpt_95"/>
    <property type="match status" value="2"/>
</dbReference>
<dbReference type="InterPro" id="IPR038081">
    <property type="entry name" value="CalX-like_sf"/>
</dbReference>
<dbReference type="InterPro" id="IPR032812">
    <property type="entry name" value="SbsA_Ig"/>
</dbReference>
<dbReference type="PANTHER" id="PTHR24028:SF328">
    <property type="entry name" value="CADHERIN-3"/>
    <property type="match status" value="1"/>
</dbReference>
<dbReference type="SMART" id="SM00112">
    <property type="entry name" value="CA"/>
    <property type="match status" value="11"/>
</dbReference>
<dbReference type="InterPro" id="IPR025592">
    <property type="entry name" value="DUF4347"/>
</dbReference>
<evidence type="ECO:0000256" key="2">
    <source>
        <dbReference type="ARBA" id="ARBA00022692"/>
    </source>
</evidence>
<feature type="domain" description="Cadherin" evidence="9">
    <location>
        <begin position="4457"/>
        <end position="4578"/>
    </location>
</feature>
<feature type="domain" description="Cadherin" evidence="9">
    <location>
        <begin position="4805"/>
        <end position="4926"/>
    </location>
</feature>
<evidence type="ECO:0000256" key="5">
    <source>
        <dbReference type="ARBA" id="ARBA00022837"/>
    </source>
</evidence>
<organism evidence="10 11">
    <name type="scientific">Uliginosibacterium sediminicola</name>
    <dbReference type="NCBI Taxonomy" id="2024550"/>
    <lineage>
        <taxon>Bacteria</taxon>
        <taxon>Pseudomonadati</taxon>
        <taxon>Pseudomonadota</taxon>
        <taxon>Betaproteobacteria</taxon>
        <taxon>Rhodocyclales</taxon>
        <taxon>Zoogloeaceae</taxon>
        <taxon>Uliginosibacterium</taxon>
    </lineage>
</organism>
<evidence type="ECO:0000313" key="11">
    <source>
        <dbReference type="Proteomes" id="UP001410394"/>
    </source>
</evidence>
<protein>
    <submittedName>
        <fullName evidence="10">DUF4347 domain-containing protein</fullName>
    </submittedName>
</protein>
<dbReference type="PANTHER" id="PTHR24028">
    <property type="entry name" value="CADHERIN-87A"/>
    <property type="match status" value="1"/>
</dbReference>
<dbReference type="Pfam" id="PF13205">
    <property type="entry name" value="Big_5"/>
    <property type="match status" value="2"/>
</dbReference>
<dbReference type="Gene3D" id="2.60.40.2030">
    <property type="match status" value="1"/>
</dbReference>
<proteinExistence type="predicted"/>
<feature type="domain" description="Cadherin" evidence="9">
    <location>
        <begin position="4225"/>
        <end position="4346"/>
    </location>
</feature>
<evidence type="ECO:0000259" key="9">
    <source>
        <dbReference type="PROSITE" id="PS50268"/>
    </source>
</evidence>
<keyword evidence="6" id="KW-0472">Membrane</keyword>
<dbReference type="Pfam" id="PF12951">
    <property type="entry name" value="PATR"/>
    <property type="match status" value="4"/>
</dbReference>
<name>A0ABU9YYR2_9RHOO</name>
<feature type="domain" description="Cadherin" evidence="9">
    <location>
        <begin position="3990"/>
        <end position="4099"/>
    </location>
</feature>
<evidence type="ECO:0000256" key="1">
    <source>
        <dbReference type="ARBA" id="ARBA00004167"/>
    </source>
</evidence>
<dbReference type="InterPro" id="IPR050174">
    <property type="entry name" value="Protocadherin/Cadherin-CA"/>
</dbReference>
<dbReference type="InterPro" id="IPR011050">
    <property type="entry name" value="Pectin_lyase_fold/virulence"/>
</dbReference>
<reference evidence="10 11" key="1">
    <citation type="journal article" date="2018" name="Int. J. Syst. Evol. Microbiol.">
        <title>Uliginosibacterium sediminicola sp. nov., isolated from freshwater sediment.</title>
        <authorList>
            <person name="Hwang W.M."/>
            <person name="Kim S.M."/>
            <person name="Kang K."/>
            <person name="Ahn T.Y."/>
        </authorList>
    </citation>
    <scope>NUCLEOTIDE SEQUENCE [LARGE SCALE GENOMIC DNA]</scope>
    <source>
        <strain evidence="10 11">M1-21</strain>
    </source>
</reference>
<keyword evidence="4" id="KW-0677">Repeat</keyword>
<dbReference type="CDD" id="cd11304">
    <property type="entry name" value="Cadherin_repeat"/>
    <property type="match status" value="3"/>
</dbReference>
<dbReference type="PROSITE" id="PS50268">
    <property type="entry name" value="CADHERIN_2"/>
    <property type="match status" value="11"/>
</dbReference>
<dbReference type="Pfam" id="PF14252">
    <property type="entry name" value="DUF4347"/>
    <property type="match status" value="2"/>
</dbReference>
<dbReference type="SUPFAM" id="SSF50965">
    <property type="entry name" value="Galactose oxidase, central domain"/>
    <property type="match status" value="1"/>
</dbReference>
<dbReference type="SUPFAM" id="SSF141072">
    <property type="entry name" value="CalX-like"/>
    <property type="match status" value="1"/>
</dbReference>
<dbReference type="Gene3D" id="2.60.40.1220">
    <property type="match status" value="2"/>
</dbReference>
<keyword evidence="11" id="KW-1185">Reference proteome</keyword>
<comment type="subcellular location">
    <subcellularLocation>
        <location evidence="1">Membrane</location>
        <topology evidence="1">Single-pass membrane protein</topology>
    </subcellularLocation>
</comment>
<sequence>MMNHIYRTVWNEITRTYVAAAECVKGRGKSSKSSKRAERSEQALLMSGLESTLAPARPARSALRSLMMPLALEQRFMFDGAAVADAVDHADAADAAAAAQASGSAAAASDAAKTTSTEKQSVDAPFAVLSTTATTDVHEIVVVDGTVVDYQTLIAGIDPSIPIIILRPDSSGMGEIEMLAQVLSRYQNLDAIHLVTEGRTGAILLGQQALWSGDLEAASPYLQAIGDALKPGGDLMLYGCSVAGNADGQKFIDDLAKAIGNDVDVAASDDRTGPTALGGDWDLEYHTGDIETVLPFTLQGMQDISHCLGCTLSNTVVTFDRMTGSGTGLLILDKNGNSTVYHDGAYMKVTSAPSGYSSWVGKYMWASYENGYTSNPPTTLAAFNAMFPDLCGASGPTLSSATYDASTNVLTVTASGMTTGDSIDETKLTITGEGGNTYTLTETTNVTASSATSFSITLNATDQINIEGLLNKAGTASASSATTFNLAGAASWDTSRTTDADTTGNTITVSNVQTPTITSSTYNASTGVLTVTGTNFVKQPGSANDIDVTKLSVEGLGGTYWLTSNTNKVEITSSTSFSVTLGSTDKAAVNARLNANGTNSSAGSPYNLAALDDWNGPVTGSNTADLSNAITASGVAPTISNVTSSASNATYKVGDVITVQVAFSEAVTVTGTPQLTLETGTTDRVLNYASGSGSSTLSFTYTVQAGDTSSDLDYASTAALALNSGSIVATSGGTAATLTLATPGAATSLGANKAIVIDGIAPATTSVSVPANSTYGASADLDFTVNFGETVTVNTTGGTPRIALTVGSTTRYATYVSGSGSTALLFRYTTQTGDNDSDGVTLASSLDVNGGTIKDTAGNDATLTLNSVASTTGVRVATNQTPVLSTPTTATYTDTSEADSFSNTTGTLSAVDGDNDTITYGISGGTVNAGVSTKAGTYGTLSVNTTTGAYTYTPSTSAIEGRTANTSETFTVTAADASSTGTATFTVSITAANDTPTLTTPTAASYTDTAANDSFTSTTGTLAGADRDSGQTLVYGISGGQVSVGTSIKMGSYGILSLDTTTGAYTYTPTRTAVNALSANATDTFTVTVSDGNGGTNTATFTVNLTGANDSPTDIALSASSVAQSAAVANATVATLSGTDAENNTLTYTLVSGTGDTDNASFTISGTSLQIGSSALTAGTYHLRLRATDNGTGNLSYEEAVTITVTDDVAPLLNAAGSTPADDALSIAPSANIALVFNENIAAGTGNITLINVTTGATVETFNIATGVGSAGGSASISGSTLTLNPFANLAEATQYAVQIATTAIQDTANNAFAGISNNTSFNFTTGATDSAAPVVQYIQRTAGENTNATTLTYTVKFNEAVTAADTADFELSSTGDASGSITAVSGSGTDTLTVTVSSVTGTGTLGLNFKNTQNITDIAGNALANGDPADDEVYNVDRTAPTLLSLTRLTSDSGITNASSVQFIAVFSEPVTGLTAADFALTGSASGTISAVSGDGSPAIIVTVSGITGSGSLGLALASTPTITDAAGNSLVATTPSTSISESYTIDATAPTAVSILRNSAEVTTGGTLSFDVVFSETVSNVTADDFVLTGTASGTIASVSGSGSAYTVTVNSVAGNGTLGLSYAGTQNIADVGSNAFAGVLPSLSETYTVDTTAPTVTAITRAGVNQIAASTSTSAVFTVEFSEAVSGISASDFTVTGDAAHGAVSVSSADGKVIQVTVAGVNDSVGKTLGLSYTGSVSDSLNQTGSTSFTAGEAYTIGGTLLNEGALDQAALDALIGANRDGMLQLVDADGTATEVVIIDSRVPGLAEQIAANIRAGVDVWLLDAKTSATAQISSILAQYSGLSAVHLISHGSAGAIYLGAETISSATLASQADMLAAWGSALTETGDFLIYGCDVAQGDAGTSFINALAAATGADVAASDDLTGASWLGGDWELERDVGSIEASSIEATGFEGVMSQHSVLLVTHIDANGVSETYAYDANRPGGASLGLALEGSIGSTGLRGETVTVGGYVYGAFDVSNAYNGVAFFGRTDGVTVEKLVEFSETQYQLTPKATIVVGDAIFFRARVSGAADWQLFKYSITSGTLTQETTLAGGVDISDSDQIFEINGKLYFGGSDGYSPSAAKIVTYDIATRTTTVFTYPQASSRFGDAVVVGSKIYAAISNDGYALSDILIYDTSNNSTQLVQIPGLGTGNNYITNLTVLGGKVYFTAVDSTGGGNSSNAALYSLNTSTNAITKEYDSTASVTSNPSTGIFIANGSLYFFSPDSSVNQVELYKFNSTNSATKITNLDLKWVLNNGWGRGGIVDGNNVYFAAQSAADTVVKLYKLDASTNTVSALGVVIEDASTAYQYSDTTIAFQLFTTDLAPVVSGGGNQHVVDIDTDFSNTANHITANPDLVVSHLDDALVSSASVSILGFKAGDQLHFTNTASITGSYDSATGVLTLTGTSSTTDADFQSALRTVTFSTSATGNNLYGTRVISFKVSGDGESSAHYPDYASTTIRLLDVDNSHSLNEYQVLGFDTKPSGLPDDGTYVGAFTLPTGSSVGDLSFKLTDDPESTAFASLALAYDANAYGASYSATSLMMDGTTDIGATVSFTLDSNWTSPKSLAIASSSGGNFEFLSFDWYDYNGNTSAFSVVGMRDGAVVATQDIDATVLSTGTQRMTVVLSYEFTNVDEVRITGLSGAGSSLSGYLDNFVINAATAITVPSAQGAAPTVSLAVDQSAVAEAAGTATVTATLSAVASTDTVITLSASGTATGSGTDYTLSSNTITILAGQTTGTATITAVQDTLDEADETVIIDIASVSGGGGATESGSQQVTVTIVDDDTAPTIANLAGDSVAWAGVGQTVNLDSGTALTIADTENDATNWNGASLTVNRVTGGSADATANDVFGFNTTGASFTVSGSNLQSGGNTFATFTTTGGVLTISFANSGVDASKALVQDVMQRVTYRNDTPAGDATIRFTLADGGGSSTTADMTVTSDTIYVTNTSDTGTIAAADGVGLREAVAIALADTSGSQTIVLSSALNGQTITLGSALSIAENLTINTDAASSVTIAGSSIALGTGARLTITNGSSDTATISSTISGDGELSKTGAGKLVLSGTNSGSDWTTSASGGSLEISAASNLGTGNVTLSGGVVFTTLSNTLTLNNTFAIETGGATFNQSGSGHLTLSNVVAGDGLLTKAGGGSMTMSNNNDAFEGGVRINNGTLNATSTGESLGYGTVTLGGGTLVISGATSFANSIEVAANATLSNAGGLTLSSIFSGAGTLTKAGAGVLTLSGDSASFSGDISLSEGVIIVTHNNALGNSTGKTTVASGATLRIGNGLTIAEDLTLSGIGIGSGQFGALKINEGSGSATVSGAITLAGNTYIGAYNAADSLTLTGNITGNFALTKVGSGTVNINGTDSRTGTTIVSSGTLGGTGSIAGAVTVDSGATLAPGVAGVGKLTLGGGLTLASGSNLAMQVNGNTAGTGYDQLDITGAVAVSGANLSVSTTNNYTIPGGSTITLIKNDLIDTFTGTFNSLAEGAAVTVNGVATSLSYAGGTGNDLVLSLPPSLTSASPVDNATGVASSSNIVLTFNGNVVAGTGNIVLYDITGAGADTRTIDVTSNQVTISGSTVTINPTTDLLSVNQYAVQFASGVISSTAGSVAAISDTSTLNFTTGSTDVLAPTVTIVDLADPASTNAGTASIRFSEQVQNLGIGNFTLTRDGNSVDISGLTVGGSGSLYTLDLSSVTTTAGTYVLTLSTGTIQDTSGNALAAGASETFVIDKTAPTGVAIVRASANPMRTGTASFTVAFSEAVSGVTTDDFTLTGTATSGASIATVTQVSGSVYTVTVSGVSGNGTLGLDLKSSATGIVDTAGNAISGGLVGQLYTVDNTAPTVSAINRNGAAVTNGSSVSFTISFAESVTGVTADDFVLDATGVSTTNGSSDISVSGSGSTYTVTVGNVTGSGTLSIDLKSSGTGITDIAGNAITTGFTNGDVYTRDTTNPTVTASQGFNLPENMTAGFVIGQVRASDTNGVVSYAITSGNTDGFFAIDANGVITLTTAGAASGAASRDYETSPNAFNLGVTATDAAGNTSSSETVTINVLDAVENAAAPALTGPTLTVVDTAADDTLSNQSGSLGATDVDGIASYGLSGATTGGTMLIGGVTYDLSKAGTYGTLYLVSTGADKGKYAYVPSSSVINALTSNVSESFTVSATDSNASPLTSSATLTVNVTAANDTPTLSTPTAASYTDTSANDTFSNDTGTLAATDRDSGQILTYGITGGSVASGVSTLAGTYGSLSVNTSTGAYTYTPNATAINALTANTTDSFTVTVSDGNGGTNTATYTVNLTAANDTPTLATPTAASYTDTSASDTFSNDSGTLAATDRDSGQTLSYGLQGGTVSAGVSTLAGTYGSLSVNTSTGAYTYTPNAAAINALTANATDSFTVTVSDGNGGTNTATYTVNLTAANDTPALSTPTAASYTDTSANDTFSNDTGTLAATDRDSGQTLTYGITGGSVASGVSTLAGTYGSLSVNTSTGAYTYTPNATAINALTANTTDTFTVTVSDGNGGSNTATYTVNLTAANDTPALSTPTAASYTDTSANDSFSNDTGTLTATDRDSGQTLSYGLQGGTVSAGVSTLAGTYGSLSVNTSTGAYTYTPNAAAINALTANATDSFTVTVSDGNGGTNTATYTVNLTAANDTPALSTPTAASYTDTSANDSFSNDTGTLAGTDRDAGQTLSYGIQGGTVSAGVSTLAGTYGSLSVNTSTGAYTYTPNATAINALTANTTDSFTVTVSDGNGGSNTATYTVNLTAANDTPTLVTPTAASYTDTSVNDTFSNDTGTLAATDRDSGQTLTYGITGGSVASGVSTLAGTYGSLSVNTSTGAYTYTPNATAINALTANTTDTFTVTVSDGNGGSNTATYTVNLIAANDTPALSTPTAASYTDTSANDSFSNDTGTLAGTDRDAGQTLSYGIQGGTVSAGVSTLAGTYGSLSVNTSTGAYTYTPNATAINALTANTTDSFTVTVSDGNGGT</sequence>
<evidence type="ECO:0000256" key="3">
    <source>
        <dbReference type="ARBA" id="ARBA00022729"/>
    </source>
</evidence>
<feature type="region of interest" description="Disordered" evidence="8">
    <location>
        <begin position="4576"/>
        <end position="4605"/>
    </location>
</feature>
<feature type="domain" description="Cadherin" evidence="9">
    <location>
        <begin position="998"/>
        <end position="1114"/>
    </location>
</feature>
<dbReference type="InterPro" id="IPR014755">
    <property type="entry name" value="Cu-Rt/internalin_Ig-like"/>
</dbReference>
<comment type="caution">
    <text evidence="10">The sequence shown here is derived from an EMBL/GenBank/DDBJ whole genome shotgun (WGS) entry which is preliminary data.</text>
</comment>
<evidence type="ECO:0000256" key="8">
    <source>
        <dbReference type="SAM" id="MobiDB-lite"/>
    </source>
</evidence>
<dbReference type="InterPro" id="IPR011043">
    <property type="entry name" value="Gal_Oxase/kelch_b-propeller"/>
</dbReference>
<dbReference type="RefSeq" id="WP_345919671.1">
    <property type="nucleotide sequence ID" value="NZ_JBDIVE010000004.1"/>
</dbReference>
<feature type="domain" description="Cadherin" evidence="9">
    <location>
        <begin position="1121"/>
        <end position="1213"/>
    </location>
</feature>
<keyword evidence="5" id="KW-0106">Calcium</keyword>
<gene>
    <name evidence="10" type="ORF">ABDB84_10470</name>
</gene>
<feature type="non-terminal residue" evidence="10">
    <location>
        <position position="5019"/>
    </location>
</feature>
<dbReference type="InterPro" id="IPR002126">
    <property type="entry name" value="Cadherin-like_dom"/>
</dbReference>
<dbReference type="InterPro" id="IPR013425">
    <property type="entry name" value="Autotrns_rpt"/>
</dbReference>
<dbReference type="Pfam" id="PF13018">
    <property type="entry name" value="ESPR"/>
    <property type="match status" value="1"/>
</dbReference>
<dbReference type="Proteomes" id="UP001410394">
    <property type="component" value="Unassembled WGS sequence"/>
</dbReference>
<feature type="domain" description="Cadherin" evidence="9">
    <location>
        <begin position="4098"/>
        <end position="4230"/>
    </location>
</feature>
<dbReference type="InterPro" id="IPR015919">
    <property type="entry name" value="Cadherin-like_sf"/>
</dbReference>